<dbReference type="OrthoDB" id="8959630at2759"/>
<sequence length="375" mass="43212">MSYQLSKMRLTLKRILQAFFLAVLFSFSTLAMLRTWAATSNNSTTVIEHISQEKEESPWIKNFVGLWPDRSLRSVLDEEGNTLAGPIIDDNDVFEGITTTTTSSTTTTKPHTTLDDIFISVKTTKNFHASRLDVIIKTWFTLAREQTWFFTDSDDEEYSEKTHNHLINTGCSASHNRMALCCKMAVEFDTFLESNKRWFCHFDDDNYVNVPQLVRMLQKYDWTDDWYLGKPSIKAPLEILDREHIPQKISFWFATGGAGFCLSRSLSLKMKPLASGGKFISIGDKIRLPDDVTMGYIVEHLLSKQLSVVEEFHSHLEPMKFLKQSQLADQITFSYSHYGPEMNVLSLDGFNNQIDPYRFLSLHCHLYPNFSFCPR</sequence>
<evidence type="ECO:0000256" key="3">
    <source>
        <dbReference type="ARBA" id="ARBA00022676"/>
    </source>
</evidence>
<protein>
    <recommendedName>
        <fullName evidence="10">Fringe-like glycosyltransferase domain-containing protein</fullName>
    </recommendedName>
</protein>
<keyword evidence="12" id="KW-1185">Reference proteome</keyword>
<evidence type="ECO:0000256" key="4">
    <source>
        <dbReference type="ARBA" id="ARBA00022679"/>
    </source>
</evidence>
<dbReference type="GO" id="GO:0012505">
    <property type="term" value="C:endomembrane system"/>
    <property type="evidence" value="ECO:0007669"/>
    <property type="project" value="UniProtKB-SubCell"/>
</dbReference>
<dbReference type="GO" id="GO:0016757">
    <property type="term" value="F:glycosyltransferase activity"/>
    <property type="evidence" value="ECO:0007669"/>
    <property type="project" value="UniProtKB-KW"/>
</dbReference>
<evidence type="ECO:0000259" key="10">
    <source>
        <dbReference type="Pfam" id="PF02434"/>
    </source>
</evidence>
<evidence type="ECO:0000256" key="6">
    <source>
        <dbReference type="ARBA" id="ARBA00022968"/>
    </source>
</evidence>
<evidence type="ECO:0000256" key="5">
    <source>
        <dbReference type="ARBA" id="ARBA00022692"/>
    </source>
</evidence>
<dbReference type="Gene3D" id="3.90.550.50">
    <property type="match status" value="1"/>
</dbReference>
<keyword evidence="4" id="KW-0808">Transferase</keyword>
<gene>
    <name evidence="11" type="ORF">DGAL_LOCUS12210</name>
</gene>
<dbReference type="InterPro" id="IPR003378">
    <property type="entry name" value="Fringe-like_glycosylTrfase"/>
</dbReference>
<accession>A0A8J2RZY7</accession>
<reference evidence="11" key="1">
    <citation type="submission" date="2021-11" db="EMBL/GenBank/DDBJ databases">
        <authorList>
            <person name="Schell T."/>
        </authorList>
    </citation>
    <scope>NUCLEOTIDE SEQUENCE</scope>
    <source>
        <strain evidence="11">M5</strain>
    </source>
</reference>
<dbReference type="AlphaFoldDB" id="A0A8J2RZY7"/>
<feature type="domain" description="Fringe-like glycosyltransferase" evidence="10">
    <location>
        <begin position="111"/>
        <end position="358"/>
    </location>
</feature>
<keyword evidence="5" id="KW-0812">Transmembrane</keyword>
<dbReference type="FunFam" id="3.90.550.50:FF:000117">
    <property type="entry name" value="Beta-1,3-N-acetylglucosaminyltransferase radical fringe, putative"/>
    <property type="match status" value="1"/>
</dbReference>
<organism evidence="11 12">
    <name type="scientific">Daphnia galeata</name>
    <dbReference type="NCBI Taxonomy" id="27404"/>
    <lineage>
        <taxon>Eukaryota</taxon>
        <taxon>Metazoa</taxon>
        <taxon>Ecdysozoa</taxon>
        <taxon>Arthropoda</taxon>
        <taxon>Crustacea</taxon>
        <taxon>Branchiopoda</taxon>
        <taxon>Diplostraca</taxon>
        <taxon>Cladocera</taxon>
        <taxon>Anomopoda</taxon>
        <taxon>Daphniidae</taxon>
        <taxon>Daphnia</taxon>
    </lineage>
</organism>
<evidence type="ECO:0000256" key="7">
    <source>
        <dbReference type="ARBA" id="ARBA00022989"/>
    </source>
</evidence>
<keyword evidence="6" id="KW-0735">Signal-anchor</keyword>
<evidence type="ECO:0000256" key="2">
    <source>
        <dbReference type="ARBA" id="ARBA00008661"/>
    </source>
</evidence>
<comment type="subcellular location">
    <subcellularLocation>
        <location evidence="9">Endomembrane system</location>
        <topology evidence="9">Single-pass membrane protein</topology>
    </subcellularLocation>
    <subcellularLocation>
        <location evidence="1">Membrane</location>
        <topology evidence="1">Single-pass type II membrane protein</topology>
    </subcellularLocation>
</comment>
<comment type="similarity">
    <text evidence="2">Belongs to the glycosyltransferase 31 family.</text>
</comment>
<comment type="caution">
    <text evidence="11">The sequence shown here is derived from an EMBL/GenBank/DDBJ whole genome shotgun (WGS) entry which is preliminary data.</text>
</comment>
<name>A0A8J2RZY7_9CRUS</name>
<dbReference type="GO" id="GO:0016020">
    <property type="term" value="C:membrane"/>
    <property type="evidence" value="ECO:0007669"/>
    <property type="project" value="UniProtKB-SubCell"/>
</dbReference>
<dbReference type="EMBL" id="CAKKLH010000287">
    <property type="protein sequence ID" value="CAH0108805.1"/>
    <property type="molecule type" value="Genomic_DNA"/>
</dbReference>
<evidence type="ECO:0000313" key="12">
    <source>
        <dbReference type="Proteomes" id="UP000789390"/>
    </source>
</evidence>
<evidence type="ECO:0000256" key="8">
    <source>
        <dbReference type="ARBA" id="ARBA00023136"/>
    </source>
</evidence>
<evidence type="ECO:0000313" key="11">
    <source>
        <dbReference type="EMBL" id="CAH0108805.1"/>
    </source>
</evidence>
<keyword evidence="3" id="KW-0328">Glycosyltransferase</keyword>
<keyword evidence="7" id="KW-1133">Transmembrane helix</keyword>
<keyword evidence="8" id="KW-0472">Membrane</keyword>
<dbReference type="Pfam" id="PF02434">
    <property type="entry name" value="Fringe"/>
    <property type="match status" value="1"/>
</dbReference>
<dbReference type="Proteomes" id="UP000789390">
    <property type="component" value="Unassembled WGS sequence"/>
</dbReference>
<evidence type="ECO:0000256" key="1">
    <source>
        <dbReference type="ARBA" id="ARBA00004606"/>
    </source>
</evidence>
<dbReference type="PANTHER" id="PTHR10811">
    <property type="entry name" value="FRINGE-RELATED"/>
    <property type="match status" value="1"/>
</dbReference>
<proteinExistence type="inferred from homology"/>
<evidence type="ECO:0000256" key="9">
    <source>
        <dbReference type="ARBA" id="ARBA00037847"/>
    </source>
</evidence>